<protein>
    <submittedName>
        <fullName evidence="2 4">Uncharacterized protein</fullName>
    </submittedName>
</protein>
<gene>
    <name evidence="2" type="ORF">ASIM_LOCUS9433</name>
</gene>
<keyword evidence="1" id="KW-0812">Transmembrane</keyword>
<evidence type="ECO:0000313" key="2">
    <source>
        <dbReference type="EMBL" id="VDK39332.1"/>
    </source>
</evidence>
<keyword evidence="3" id="KW-1185">Reference proteome</keyword>
<reference evidence="4" key="1">
    <citation type="submission" date="2017-02" db="UniProtKB">
        <authorList>
            <consortium name="WormBaseParasite"/>
        </authorList>
    </citation>
    <scope>IDENTIFICATION</scope>
</reference>
<reference evidence="2 3" key="2">
    <citation type="submission" date="2018-11" db="EMBL/GenBank/DDBJ databases">
        <authorList>
            <consortium name="Pathogen Informatics"/>
        </authorList>
    </citation>
    <scope>NUCLEOTIDE SEQUENCE [LARGE SCALE GENOMIC DNA]</scope>
</reference>
<dbReference type="EMBL" id="UYRR01028770">
    <property type="protein sequence ID" value="VDK39332.1"/>
    <property type="molecule type" value="Genomic_DNA"/>
</dbReference>
<feature type="transmembrane region" description="Helical" evidence="1">
    <location>
        <begin position="53"/>
        <end position="74"/>
    </location>
</feature>
<keyword evidence="1" id="KW-0472">Membrane</keyword>
<proteinExistence type="predicted"/>
<evidence type="ECO:0000256" key="1">
    <source>
        <dbReference type="SAM" id="Phobius"/>
    </source>
</evidence>
<evidence type="ECO:0000313" key="4">
    <source>
        <dbReference type="WBParaSite" id="ASIM_0000970801-mRNA-1"/>
    </source>
</evidence>
<dbReference type="Proteomes" id="UP000267096">
    <property type="component" value="Unassembled WGS sequence"/>
</dbReference>
<name>A0A0M3JPV7_ANISI</name>
<evidence type="ECO:0000313" key="3">
    <source>
        <dbReference type="Proteomes" id="UP000267096"/>
    </source>
</evidence>
<dbReference type="WBParaSite" id="ASIM_0000970801-mRNA-1">
    <property type="protein sequence ID" value="ASIM_0000970801-mRNA-1"/>
    <property type="gene ID" value="ASIM_0000970801"/>
</dbReference>
<sequence>MWIKYSQHIDRFDTVTRKMHRLGTSQHRCSLRQRCSPRLVMGMWLRSRSMDVYLGWFIALLVSTFCDCILFANVSRRRRRCPIE</sequence>
<accession>A0A0M3JPV7</accession>
<dbReference type="AlphaFoldDB" id="A0A0M3JPV7"/>
<organism evidence="4">
    <name type="scientific">Anisakis simplex</name>
    <name type="common">Herring worm</name>
    <dbReference type="NCBI Taxonomy" id="6269"/>
    <lineage>
        <taxon>Eukaryota</taxon>
        <taxon>Metazoa</taxon>
        <taxon>Ecdysozoa</taxon>
        <taxon>Nematoda</taxon>
        <taxon>Chromadorea</taxon>
        <taxon>Rhabditida</taxon>
        <taxon>Spirurina</taxon>
        <taxon>Ascaridomorpha</taxon>
        <taxon>Ascaridoidea</taxon>
        <taxon>Anisakidae</taxon>
        <taxon>Anisakis</taxon>
        <taxon>Anisakis simplex complex</taxon>
    </lineage>
</organism>
<keyword evidence="1" id="KW-1133">Transmembrane helix</keyword>